<comment type="catalytic activity">
    <reaction evidence="7 10">
        <text>a 2'-deoxycytidine in DNA + S-adenosyl-L-methionine = a 5-methyl-2'-deoxycytidine in DNA + S-adenosyl-L-homocysteine + H(+)</text>
        <dbReference type="Rhea" id="RHEA:13681"/>
        <dbReference type="Rhea" id="RHEA-COMP:11369"/>
        <dbReference type="Rhea" id="RHEA-COMP:11370"/>
        <dbReference type="ChEBI" id="CHEBI:15378"/>
        <dbReference type="ChEBI" id="CHEBI:57856"/>
        <dbReference type="ChEBI" id="CHEBI:59789"/>
        <dbReference type="ChEBI" id="CHEBI:85452"/>
        <dbReference type="ChEBI" id="CHEBI:85454"/>
        <dbReference type="EC" id="2.1.1.37"/>
    </reaction>
</comment>
<protein>
    <recommendedName>
        <fullName evidence="10">Cytosine-specific methyltransferase</fullName>
        <ecNumber evidence="10">2.1.1.37</ecNumber>
    </recommendedName>
</protein>
<evidence type="ECO:0000256" key="8">
    <source>
        <dbReference type="PROSITE-ProRule" id="PRU01016"/>
    </source>
</evidence>
<sequence length="1248" mass="141592">MKSRKRPSSMHVAEGTLALSIHDVRDKDEPMPINMCDSNGFISDSCNENWLSRSSRIGSHKEEEEASVKSLRRSSRFTSNKYKVSSELVLTTNAKDGIFALSDSTSLRRSPRLQPQINGKDGIFELSNSPNLRKSPRMKPQINGKNGIFALCHSPNLRKSPRVQPQINGKDGIFALCDSPNLRKSPKLKPQINGKDGLFALCDSPNLRRSPRLQPQINGKDFLFALCDLPNLRGSPRMQPQINGNVVKLVGVTRKRRRAEVEDEGEGEKKPRLLSWVSGECNGGNSDSGVVGLLEPEIPQSKNGDSGELSLSEKSSRSKEIELNNLKLENGNVDMIADEKHTNVYEEEIIDSRTCDLRQLSVVCQLNTEDMIEIDDDLVESNYLDGEDITFVNGDSPMLTTNCPGSRATAVEGVEVEKKCESELKVSSEKCLRSGKIIYKMVDGSENKDSKVLSTEENRSRKESKTPGSKKDIDICFIGDPIPGEEAMERWGWRYELKNKRTKRQRLILNEGEEDEIILNVKCHYAQAKFRSIIFSIGDCVYVKGEGGDKHIGRILEFFKTMEGEDHFRVQWFYRAENTVLKEAASCHDKKRIFYSTIMNDNPLDCIISKVNVVETTPMLGLEQETNPQADFYYDMEYCVEYSTFRTLSNVQHNDALLMSATLCPLEVSPISEPSKKELSLLDLFSGCGGMSTGLCLGAKLSGLNLVTRWAVDADKSACESLKLNHPETEVRNESAEDFLELLRRWERLCETHVYDGVGIIVTLHDQLAEENSENSVDDEEEPPEEYEVHNLIGICFGDPNNDKKRDLYFKVRWKGYGPDDDTWEPIEGLSNCQERIREFVIEGYRSKILPLPGVVDVICGGPPCQGISGYNKFRNVDAPLEDERNRQLVVFMDIVNFLRPKYVLMENVTDILKFSNAYLGRYALSRLVKMKYQARLGTMAAGCYGLPQFRLRVFIWGALPTEKLPQFPLPTHEVIIRYWPPVEFERNTVAYDEGQHRKLEKEINLRDAISDLPSVTNFETREEMEYEKPPETEFQKLIRSTKSEMMLFMPPEANETGVHVLYDHRPYTMSETNYLRICQVPHRKGANFRDLPGVIVGDDNVARPDPTNEAKLPSGEPLIPGCCFSYEQGKSKRPLSRLWWDENVATIVTFPNWRSNTVLHPEQDRVLTIREYARLQGFPDFYRFYGSIKERYRQVGNAVSVPVARALGYAFGMAMQKLAGDDPLMKLPPKFLYRGGSADEHVEQKIV</sequence>
<comment type="subcellular location">
    <subcellularLocation>
        <location evidence="1">Nucleus</location>
    </subcellularLocation>
</comment>
<accession>A0AAV3PQW3</accession>
<dbReference type="InterPro" id="IPR043151">
    <property type="entry name" value="BAH_sf"/>
</dbReference>
<dbReference type="InterPro" id="IPR000953">
    <property type="entry name" value="Chromo/chromo_shadow_dom"/>
</dbReference>
<evidence type="ECO:0000256" key="3">
    <source>
        <dbReference type="ARBA" id="ARBA00022679"/>
    </source>
</evidence>
<dbReference type="SUPFAM" id="SSF53335">
    <property type="entry name" value="S-adenosyl-L-methionine-dependent methyltransferases"/>
    <property type="match status" value="1"/>
</dbReference>
<evidence type="ECO:0000259" key="13">
    <source>
        <dbReference type="PROSITE" id="PS51038"/>
    </source>
</evidence>
<keyword evidence="3 8" id="KW-0808">Transferase</keyword>
<evidence type="ECO:0000256" key="6">
    <source>
        <dbReference type="ARBA" id="ARBA00023242"/>
    </source>
</evidence>
<evidence type="ECO:0000256" key="7">
    <source>
        <dbReference type="ARBA" id="ARBA00047422"/>
    </source>
</evidence>
<keyword evidence="4 8" id="KW-0949">S-adenosyl-L-methionine</keyword>
<feature type="region of interest" description="Disordered" evidence="11">
    <location>
        <begin position="449"/>
        <end position="469"/>
    </location>
</feature>
<dbReference type="PANTHER" id="PTHR10629:SF34">
    <property type="entry name" value="DNA (CYTOSINE-5)-METHYLTRANSFERASE CMT2"/>
    <property type="match status" value="1"/>
</dbReference>
<dbReference type="Gene3D" id="2.30.30.490">
    <property type="match status" value="1"/>
</dbReference>
<evidence type="ECO:0000313" key="14">
    <source>
        <dbReference type="EMBL" id="GAA0154159.1"/>
    </source>
</evidence>
<reference evidence="14 15" key="1">
    <citation type="submission" date="2024-01" db="EMBL/GenBank/DDBJ databases">
        <title>The complete chloroplast genome sequence of Lithospermum erythrorhizon: insights into the phylogenetic relationship among Boraginaceae species and the maternal lineages of purple gromwells.</title>
        <authorList>
            <person name="Okada T."/>
            <person name="Watanabe K."/>
        </authorList>
    </citation>
    <scope>NUCLEOTIDE SEQUENCE [LARGE SCALE GENOMIC DNA]</scope>
</reference>
<gene>
    <name evidence="14" type="ORF">LIER_12223</name>
</gene>
<feature type="domain" description="BAH" evidence="13">
    <location>
        <begin position="533"/>
        <end position="649"/>
    </location>
</feature>
<dbReference type="Pfam" id="PF00145">
    <property type="entry name" value="DNA_methylase"/>
    <property type="match status" value="1"/>
</dbReference>
<comment type="caution">
    <text evidence="14">The sequence shown here is derived from an EMBL/GenBank/DDBJ whole genome shotgun (WGS) entry which is preliminary data.</text>
</comment>
<keyword evidence="6" id="KW-0539">Nucleus</keyword>
<evidence type="ECO:0000256" key="1">
    <source>
        <dbReference type="ARBA" id="ARBA00004123"/>
    </source>
</evidence>
<dbReference type="GO" id="GO:0032259">
    <property type="term" value="P:methylation"/>
    <property type="evidence" value="ECO:0007669"/>
    <property type="project" value="UniProtKB-KW"/>
</dbReference>
<dbReference type="GO" id="GO:0003886">
    <property type="term" value="F:DNA (cytosine-5-)-methyltransferase activity"/>
    <property type="evidence" value="ECO:0007669"/>
    <property type="project" value="UniProtKB-EC"/>
</dbReference>
<evidence type="ECO:0000256" key="10">
    <source>
        <dbReference type="RuleBase" id="RU000417"/>
    </source>
</evidence>
<keyword evidence="2 8" id="KW-0489">Methyltransferase</keyword>
<dbReference type="SMART" id="SM00439">
    <property type="entry name" value="BAH"/>
    <property type="match status" value="1"/>
</dbReference>
<dbReference type="PANTHER" id="PTHR10629">
    <property type="entry name" value="CYTOSINE-SPECIFIC METHYLTRANSFERASE"/>
    <property type="match status" value="1"/>
</dbReference>
<evidence type="ECO:0000256" key="5">
    <source>
        <dbReference type="ARBA" id="ARBA00023125"/>
    </source>
</evidence>
<dbReference type="PROSITE" id="PS51679">
    <property type="entry name" value="SAM_MT_C5"/>
    <property type="match status" value="1"/>
</dbReference>
<dbReference type="GO" id="GO:0005634">
    <property type="term" value="C:nucleus"/>
    <property type="evidence" value="ECO:0007669"/>
    <property type="project" value="UniProtKB-SubCell"/>
</dbReference>
<dbReference type="InterPro" id="IPR018117">
    <property type="entry name" value="C5_DNA_meth_AS"/>
</dbReference>
<dbReference type="Pfam" id="PF01426">
    <property type="entry name" value="BAH"/>
    <property type="match status" value="1"/>
</dbReference>
<dbReference type="InterPro" id="IPR001525">
    <property type="entry name" value="C5_MeTfrase"/>
</dbReference>
<dbReference type="InterPro" id="IPR016197">
    <property type="entry name" value="Chromo-like_dom_sf"/>
</dbReference>
<feature type="region of interest" description="Disordered" evidence="11">
    <location>
        <begin position="54"/>
        <end position="74"/>
    </location>
</feature>
<evidence type="ECO:0000313" key="15">
    <source>
        <dbReference type="Proteomes" id="UP001454036"/>
    </source>
</evidence>
<keyword evidence="15" id="KW-1185">Reference proteome</keyword>
<dbReference type="Pfam" id="PF00385">
    <property type="entry name" value="Chromo"/>
    <property type="match status" value="1"/>
</dbReference>
<dbReference type="AlphaFoldDB" id="A0AAV3PQW3"/>
<dbReference type="PRINTS" id="PR00105">
    <property type="entry name" value="C5METTRFRASE"/>
</dbReference>
<dbReference type="EC" id="2.1.1.37" evidence="10"/>
<dbReference type="EMBL" id="BAABME010002332">
    <property type="protein sequence ID" value="GAA0154159.1"/>
    <property type="molecule type" value="Genomic_DNA"/>
</dbReference>
<dbReference type="Proteomes" id="UP001454036">
    <property type="component" value="Unassembled WGS sequence"/>
</dbReference>
<proteinExistence type="inferred from homology"/>
<dbReference type="Gene3D" id="3.40.50.150">
    <property type="entry name" value="Vaccinia Virus protein VP39"/>
    <property type="match status" value="1"/>
</dbReference>
<dbReference type="PROSITE" id="PS00094">
    <property type="entry name" value="C5_MTASE_1"/>
    <property type="match status" value="1"/>
</dbReference>
<evidence type="ECO:0000256" key="2">
    <source>
        <dbReference type="ARBA" id="ARBA00022603"/>
    </source>
</evidence>
<feature type="region of interest" description="Disordered" evidence="11">
    <location>
        <begin position="296"/>
        <end position="316"/>
    </location>
</feature>
<evidence type="ECO:0000256" key="4">
    <source>
        <dbReference type="ARBA" id="ARBA00022691"/>
    </source>
</evidence>
<dbReference type="SUPFAM" id="SSF54160">
    <property type="entry name" value="Chromo domain-like"/>
    <property type="match status" value="1"/>
</dbReference>
<comment type="similarity">
    <text evidence="8 9">Belongs to the class I-like SAM-binding methyltransferase superfamily. C5-methyltransferase family.</text>
</comment>
<dbReference type="InterPro" id="IPR001025">
    <property type="entry name" value="BAH_dom"/>
</dbReference>
<dbReference type="InterPro" id="IPR050390">
    <property type="entry name" value="C5-Methyltransferase"/>
</dbReference>
<dbReference type="GO" id="GO:0003682">
    <property type="term" value="F:chromatin binding"/>
    <property type="evidence" value="ECO:0007669"/>
    <property type="project" value="InterPro"/>
</dbReference>
<dbReference type="Gene3D" id="3.90.120.10">
    <property type="entry name" value="DNA Methylase, subunit A, domain 2"/>
    <property type="match status" value="1"/>
</dbReference>
<feature type="active site" evidence="8">
    <location>
        <position position="865"/>
    </location>
</feature>
<dbReference type="GO" id="GO:0003677">
    <property type="term" value="F:DNA binding"/>
    <property type="evidence" value="ECO:0007669"/>
    <property type="project" value="UniProtKB-KW"/>
</dbReference>
<dbReference type="PROSITE" id="PS50013">
    <property type="entry name" value="CHROMO_2"/>
    <property type="match status" value="1"/>
</dbReference>
<feature type="domain" description="Chromo" evidence="12">
    <location>
        <begin position="787"/>
        <end position="840"/>
    </location>
</feature>
<evidence type="ECO:0000256" key="9">
    <source>
        <dbReference type="RuleBase" id="RU000416"/>
    </source>
</evidence>
<dbReference type="NCBIfam" id="TIGR00675">
    <property type="entry name" value="dcm"/>
    <property type="match status" value="1"/>
</dbReference>
<dbReference type="InterPro" id="IPR023779">
    <property type="entry name" value="Chromodomain_CS"/>
</dbReference>
<evidence type="ECO:0000256" key="11">
    <source>
        <dbReference type="SAM" id="MobiDB-lite"/>
    </source>
</evidence>
<organism evidence="14 15">
    <name type="scientific">Lithospermum erythrorhizon</name>
    <name type="common">Purple gromwell</name>
    <name type="synonym">Lithospermum officinale var. erythrorhizon</name>
    <dbReference type="NCBI Taxonomy" id="34254"/>
    <lineage>
        <taxon>Eukaryota</taxon>
        <taxon>Viridiplantae</taxon>
        <taxon>Streptophyta</taxon>
        <taxon>Embryophyta</taxon>
        <taxon>Tracheophyta</taxon>
        <taxon>Spermatophyta</taxon>
        <taxon>Magnoliopsida</taxon>
        <taxon>eudicotyledons</taxon>
        <taxon>Gunneridae</taxon>
        <taxon>Pentapetalae</taxon>
        <taxon>asterids</taxon>
        <taxon>lamiids</taxon>
        <taxon>Boraginales</taxon>
        <taxon>Boraginaceae</taxon>
        <taxon>Boraginoideae</taxon>
        <taxon>Lithospermeae</taxon>
        <taxon>Lithospermum</taxon>
    </lineage>
</organism>
<dbReference type="InterPro" id="IPR029063">
    <property type="entry name" value="SAM-dependent_MTases_sf"/>
</dbReference>
<keyword evidence="5" id="KW-0238">DNA-binding</keyword>
<dbReference type="InterPro" id="IPR023780">
    <property type="entry name" value="Chromo_domain"/>
</dbReference>
<dbReference type="GO" id="GO:0044027">
    <property type="term" value="P:negative regulation of gene expression via chromosomal CpG island methylation"/>
    <property type="evidence" value="ECO:0007669"/>
    <property type="project" value="TreeGrafter"/>
</dbReference>
<evidence type="ECO:0000259" key="12">
    <source>
        <dbReference type="PROSITE" id="PS50013"/>
    </source>
</evidence>
<dbReference type="PROSITE" id="PS51038">
    <property type="entry name" value="BAH"/>
    <property type="match status" value="1"/>
</dbReference>
<dbReference type="PROSITE" id="PS00598">
    <property type="entry name" value="CHROMO_1"/>
    <property type="match status" value="1"/>
</dbReference>
<dbReference type="SMART" id="SM00298">
    <property type="entry name" value="CHROMO"/>
    <property type="match status" value="1"/>
</dbReference>
<name>A0AAV3PQW3_LITER</name>
<dbReference type="CDD" id="cd18635">
    <property type="entry name" value="CD_CMT3_like"/>
    <property type="match status" value="1"/>
</dbReference>